<gene>
    <name evidence="6" type="ORF">PACTADRAFT_34893</name>
</gene>
<evidence type="ECO:0008006" key="8">
    <source>
        <dbReference type="Google" id="ProtNLM"/>
    </source>
</evidence>
<protein>
    <recommendedName>
        <fullName evidence="8">TRP C-terminal domain-containing protein</fullName>
    </recommendedName>
</protein>
<keyword evidence="7" id="KW-1185">Reference proteome</keyword>
<dbReference type="PANTHER" id="PTHR31145">
    <property type="entry name" value="INTEGRAL MEMBRANE PROTEIN (AFU_ORTHOLOGUE AFUA_7G01610)"/>
    <property type="match status" value="1"/>
</dbReference>
<evidence type="ECO:0000313" key="6">
    <source>
        <dbReference type="EMBL" id="ODV94081.1"/>
    </source>
</evidence>
<dbReference type="Proteomes" id="UP000094236">
    <property type="component" value="Unassembled WGS sequence"/>
</dbReference>
<feature type="transmembrane region" description="Helical" evidence="2">
    <location>
        <begin position="409"/>
        <end position="435"/>
    </location>
</feature>
<dbReference type="InterPro" id="IPR003172">
    <property type="entry name" value="ML_dom"/>
</dbReference>
<feature type="region of interest" description="Disordered" evidence="1">
    <location>
        <begin position="723"/>
        <end position="746"/>
    </location>
</feature>
<feature type="region of interest" description="Disordered" evidence="1">
    <location>
        <begin position="780"/>
        <end position="839"/>
    </location>
</feature>
<sequence>MFWLIRNIAMILLVWLFLVISFAESALVEPYECFDSKIRNAAFSNFVPDVSYGKENKTLTFSVHSDVFSYTPDVNASTNIFTTLHLTIGYTNGDTSNHYLRLCDYISLINAGNSTSSSTTSTTSSDSDSDSDDDICPLYSGETISINYSADISNHCVVGTYSVQMQMISSDGSGQTIGCVKMYVTPELPKNATLPLQAGIVILAGLILLINSFALIFSPYQESEDPYLFLYSTVCNAPLLNQITPGIDDFFVYVHFSIFMTGLNLQYPGFYKAFISSITWVALLTNALTPDMESIEDGIYVTYDENGLETLALYATNDFQGNVWKTFMVVLSFLILAIVAADQIFVGFSFLTKRKNSFNWKKNLYHIIGLVLRLFFFMFTMPFLVTSIYLLSGIGSSATSTYHGKKPEIWAIVLSILFLIVWVLVGLFFIFNYIFPTKRNNKNKQNLYTSMKLISIWGGLYHKYEPSKIYYFIVELLEMLFLSIIIGALQDHGAVQVITVIITEGISLMAMLYFKPYYLKTKLNGCKLVVAIVKLLTSFLLIPFVIELQTSEEAMTIVAFVQCSLHLAVLFFIFFIPVIYCLISTIQSIIRVRNGEIVSFNPLKSGSVEKEIKIPYFGADTESNNYDKTNSHISLAEMSYFENRLHSNSGGLFRNASISTSNLELTDNRVLPLVGISNISYGNNDKSAKCVDYSVREADAFFTGRILEPDPEVKQIWEAREERNTNMVPSTNNNNNNNNNNSNSIKGKKDLFKLIFRNKYRRPVKGFEVERPRQITIGAANVGNLSNTTNTNPHKTESLATRDEDAEDKNDDTRVNATPTYSAHFTEDYGDKFSTEEEN</sequence>
<feature type="transmembrane region" description="Helical" evidence="2">
    <location>
        <begin position="327"/>
        <end position="352"/>
    </location>
</feature>
<evidence type="ECO:0000256" key="1">
    <source>
        <dbReference type="SAM" id="MobiDB-lite"/>
    </source>
</evidence>
<proteinExistence type="predicted"/>
<keyword evidence="2" id="KW-1133">Transmembrane helix</keyword>
<evidence type="ECO:0000313" key="7">
    <source>
        <dbReference type="Proteomes" id="UP000094236"/>
    </source>
</evidence>
<feature type="region of interest" description="Disordered" evidence="1">
    <location>
        <begin position="114"/>
        <end position="133"/>
    </location>
</feature>
<feature type="transmembrane region" description="Helical" evidence="2">
    <location>
        <begin position="526"/>
        <end position="546"/>
    </location>
</feature>
<feature type="transmembrane region" description="Helical" evidence="2">
    <location>
        <begin position="364"/>
        <end position="389"/>
    </location>
</feature>
<accession>A0A1E4TQN2</accession>
<feature type="signal peptide" evidence="3">
    <location>
        <begin position="1"/>
        <end position="25"/>
    </location>
</feature>
<dbReference type="InterPro" id="IPR010308">
    <property type="entry name" value="TRP_C"/>
</dbReference>
<feature type="domain" description="TRP C-terminal" evidence="5">
    <location>
        <begin position="315"/>
        <end position="588"/>
    </location>
</feature>
<name>A0A1E4TQN2_PACTA</name>
<dbReference type="GO" id="GO:0055085">
    <property type="term" value="P:transmembrane transport"/>
    <property type="evidence" value="ECO:0007669"/>
    <property type="project" value="TreeGrafter"/>
</dbReference>
<reference evidence="7" key="1">
    <citation type="submission" date="2016-05" db="EMBL/GenBank/DDBJ databases">
        <title>Comparative genomics of biotechnologically important yeasts.</title>
        <authorList>
            <consortium name="DOE Joint Genome Institute"/>
            <person name="Riley R."/>
            <person name="Haridas S."/>
            <person name="Wolfe K.H."/>
            <person name="Lopes M.R."/>
            <person name="Hittinger C.T."/>
            <person name="Goker M."/>
            <person name="Salamov A."/>
            <person name="Wisecaver J."/>
            <person name="Long T.M."/>
            <person name="Aerts A.L."/>
            <person name="Barry K."/>
            <person name="Choi C."/>
            <person name="Clum A."/>
            <person name="Coughlan A.Y."/>
            <person name="Deshpande S."/>
            <person name="Douglass A.P."/>
            <person name="Hanson S.J."/>
            <person name="Klenk H.-P."/>
            <person name="Labutti K."/>
            <person name="Lapidus A."/>
            <person name="Lindquist E."/>
            <person name="Lipzen A."/>
            <person name="Meier-Kolthoff J.P."/>
            <person name="Ohm R.A."/>
            <person name="Otillar R.P."/>
            <person name="Pangilinan J."/>
            <person name="Peng Y."/>
            <person name="Rokas A."/>
            <person name="Rosa C.A."/>
            <person name="Scheuner C."/>
            <person name="Sibirny A.A."/>
            <person name="Slot J.C."/>
            <person name="Stielow J.B."/>
            <person name="Sun H."/>
            <person name="Kurtzman C.P."/>
            <person name="Blackwell M."/>
            <person name="Grigoriev I.V."/>
            <person name="Jeffries T.W."/>
        </authorList>
    </citation>
    <scope>NUCLEOTIDE SEQUENCE [LARGE SCALE GENOMIC DNA]</scope>
    <source>
        <strain evidence="7">NRRL Y-2460</strain>
    </source>
</reference>
<organism evidence="6 7">
    <name type="scientific">Pachysolen tannophilus NRRL Y-2460</name>
    <dbReference type="NCBI Taxonomy" id="669874"/>
    <lineage>
        <taxon>Eukaryota</taxon>
        <taxon>Fungi</taxon>
        <taxon>Dikarya</taxon>
        <taxon>Ascomycota</taxon>
        <taxon>Saccharomycotina</taxon>
        <taxon>Pichiomycetes</taxon>
        <taxon>Pachysolenaceae</taxon>
        <taxon>Pachysolen</taxon>
    </lineage>
</organism>
<dbReference type="Pfam" id="PF06011">
    <property type="entry name" value="TRP"/>
    <property type="match status" value="1"/>
</dbReference>
<dbReference type="AlphaFoldDB" id="A0A1E4TQN2"/>
<evidence type="ECO:0000256" key="3">
    <source>
        <dbReference type="SAM" id="SignalP"/>
    </source>
</evidence>
<feature type="transmembrane region" description="Helical" evidence="2">
    <location>
        <begin position="196"/>
        <end position="217"/>
    </location>
</feature>
<keyword evidence="2" id="KW-0472">Membrane</keyword>
<feature type="compositionally biased region" description="Polar residues" evidence="1">
    <location>
        <begin position="783"/>
        <end position="793"/>
    </location>
</feature>
<feature type="domain" description="MD-2-related lipid-recognition" evidence="4">
    <location>
        <begin position="77"/>
        <end position="183"/>
    </location>
</feature>
<feature type="compositionally biased region" description="Low complexity" evidence="1">
    <location>
        <begin position="114"/>
        <end position="126"/>
    </location>
</feature>
<feature type="transmembrane region" description="Helical" evidence="2">
    <location>
        <begin position="495"/>
        <end position="514"/>
    </location>
</feature>
<evidence type="ECO:0000259" key="4">
    <source>
        <dbReference type="Pfam" id="PF02221"/>
    </source>
</evidence>
<feature type="compositionally biased region" description="Low complexity" evidence="1">
    <location>
        <begin position="732"/>
        <end position="744"/>
    </location>
</feature>
<feature type="compositionally biased region" description="Basic and acidic residues" evidence="1">
    <location>
        <begin position="825"/>
        <end position="839"/>
    </location>
</feature>
<evidence type="ECO:0000256" key="2">
    <source>
        <dbReference type="SAM" id="Phobius"/>
    </source>
</evidence>
<keyword evidence="2" id="KW-0812">Transmembrane</keyword>
<feature type="transmembrane region" description="Helical" evidence="2">
    <location>
        <begin position="558"/>
        <end position="583"/>
    </location>
</feature>
<dbReference type="Pfam" id="PF02221">
    <property type="entry name" value="E1_DerP2_DerF2"/>
    <property type="match status" value="1"/>
</dbReference>
<dbReference type="PANTHER" id="PTHR31145:SF6">
    <property type="entry name" value="INTEGRAL MEMBRANE PROTEIN (AFU_ORTHOLOGUE AFUA_7G01610)"/>
    <property type="match status" value="1"/>
</dbReference>
<dbReference type="GO" id="GO:0016020">
    <property type="term" value="C:membrane"/>
    <property type="evidence" value="ECO:0007669"/>
    <property type="project" value="TreeGrafter"/>
</dbReference>
<feature type="compositionally biased region" description="Basic and acidic residues" evidence="1">
    <location>
        <begin position="794"/>
        <end position="803"/>
    </location>
</feature>
<dbReference type="InterPro" id="IPR040241">
    <property type="entry name" value="TRP_Flc/Pkd2-like"/>
</dbReference>
<feature type="chain" id="PRO_5009163302" description="TRP C-terminal domain-containing protein" evidence="3">
    <location>
        <begin position="26"/>
        <end position="839"/>
    </location>
</feature>
<evidence type="ECO:0000259" key="5">
    <source>
        <dbReference type="Pfam" id="PF06011"/>
    </source>
</evidence>
<keyword evidence="3" id="KW-0732">Signal</keyword>
<dbReference type="EMBL" id="KV454016">
    <property type="protein sequence ID" value="ODV94081.1"/>
    <property type="molecule type" value="Genomic_DNA"/>
</dbReference>
<dbReference type="OrthoDB" id="5312224at2759"/>
<dbReference type="STRING" id="669874.A0A1E4TQN2"/>
<feature type="transmembrane region" description="Helical" evidence="2">
    <location>
        <begin position="469"/>
        <end position="489"/>
    </location>
</feature>